<accession>A0ABQ9E1E7</accession>
<sequence length="221" mass="25000">MPKRINDDPDPNNLKASIVSLLSVNSMLNLNLLDQFINSTFRSQPDRSISKHIDPVSVVLTKAAANSYGSLNYRAAVDYFMLTRMIGCSEKPGLCCLEFSNLQKKTQFAFYNVAELKNLSAAQAPANFYSKDIFESIQIPFMPNWLKQVVLICLSSAFTYSLSLAKNSIIKRVFSSKIQNNKGGDVGDGEYMDMREWRRARDRKTDFDIWKVQEDPSQAGQ</sequence>
<keyword evidence="2" id="KW-1185">Reference proteome</keyword>
<comment type="caution">
    <text evidence="1">The sequence shown here is derived from an EMBL/GenBank/DDBJ whole genome shotgun (WGS) entry which is preliminary data.</text>
</comment>
<protein>
    <submittedName>
        <fullName evidence="1">Uncharacterized protein</fullName>
    </submittedName>
</protein>
<dbReference type="Proteomes" id="UP001145742">
    <property type="component" value="Unassembled WGS sequence"/>
</dbReference>
<proteinExistence type="predicted"/>
<evidence type="ECO:0000313" key="2">
    <source>
        <dbReference type="Proteomes" id="UP001145742"/>
    </source>
</evidence>
<evidence type="ECO:0000313" key="1">
    <source>
        <dbReference type="EMBL" id="KAJ7428976.1"/>
    </source>
</evidence>
<organism evidence="1 2">
    <name type="scientific">Willisornis vidua</name>
    <name type="common">Xingu scale-backed antbird</name>
    <dbReference type="NCBI Taxonomy" id="1566151"/>
    <lineage>
        <taxon>Eukaryota</taxon>
        <taxon>Metazoa</taxon>
        <taxon>Chordata</taxon>
        <taxon>Craniata</taxon>
        <taxon>Vertebrata</taxon>
        <taxon>Euteleostomi</taxon>
        <taxon>Archelosauria</taxon>
        <taxon>Archosauria</taxon>
        <taxon>Dinosauria</taxon>
        <taxon>Saurischia</taxon>
        <taxon>Theropoda</taxon>
        <taxon>Coelurosauria</taxon>
        <taxon>Aves</taxon>
        <taxon>Neognathae</taxon>
        <taxon>Neoaves</taxon>
        <taxon>Telluraves</taxon>
        <taxon>Australaves</taxon>
        <taxon>Passeriformes</taxon>
        <taxon>Thamnophilidae</taxon>
        <taxon>Willisornis</taxon>
    </lineage>
</organism>
<reference evidence="1" key="1">
    <citation type="submission" date="2019-10" db="EMBL/GenBank/DDBJ databases">
        <authorList>
            <person name="Soares A.E.R."/>
            <person name="Aleixo A."/>
            <person name="Schneider P."/>
            <person name="Miyaki C.Y."/>
            <person name="Schneider M.P."/>
            <person name="Mello C."/>
            <person name="Vasconcelos A.T.R."/>
        </authorList>
    </citation>
    <scope>NUCLEOTIDE SEQUENCE</scope>
    <source>
        <tissue evidence="1">Muscle</tissue>
    </source>
</reference>
<name>A0ABQ9E1E7_9PASS</name>
<dbReference type="EMBL" id="WHWB01001938">
    <property type="protein sequence ID" value="KAJ7428976.1"/>
    <property type="molecule type" value="Genomic_DNA"/>
</dbReference>
<gene>
    <name evidence="1" type="ORF">WISP_00332</name>
</gene>